<protein>
    <submittedName>
        <fullName evidence="3">Uncharacterized protein</fullName>
    </submittedName>
</protein>
<feature type="signal peptide" evidence="1">
    <location>
        <begin position="1"/>
        <end position="20"/>
    </location>
</feature>
<evidence type="ECO:0000313" key="3">
    <source>
        <dbReference type="EMBL" id="RPA31216.1"/>
    </source>
</evidence>
<proteinExistence type="predicted"/>
<evidence type="ECO:0000313" key="5">
    <source>
        <dbReference type="Proteomes" id="UP000278855"/>
    </source>
</evidence>
<keyword evidence="1" id="KW-0732">Signal</keyword>
<dbReference type="OrthoDB" id="6401077at2"/>
<feature type="chain" id="PRO_5018056412" evidence="1">
    <location>
        <begin position="21"/>
        <end position="132"/>
    </location>
</feature>
<name>A0A3N4E1S9_9GAMM</name>
<evidence type="ECO:0000256" key="1">
    <source>
        <dbReference type="SAM" id="SignalP"/>
    </source>
</evidence>
<reference evidence="3" key="3">
    <citation type="submission" date="2018-11" db="EMBL/GenBank/DDBJ databases">
        <authorList>
            <person name="Hwang Y.J."/>
            <person name="Hwang C.Y."/>
        </authorList>
    </citation>
    <scope>NUCLEOTIDE SEQUENCE</scope>
    <source>
        <strain evidence="3">R106</strain>
    </source>
</reference>
<evidence type="ECO:0000313" key="2">
    <source>
        <dbReference type="EMBL" id="AZG37467.1"/>
    </source>
</evidence>
<dbReference type="Proteomes" id="UP000278855">
    <property type="component" value="Unassembled WGS sequence"/>
</dbReference>
<sequence length="132" mass="14103">MNKAVFILLFLSIFPTLLRAAEPISLSLGVSAIDFGDVYMDSDVDNVVVDFTVKAENGYDYTVKISNDDSSGALQFSRTASGGYTTGSITYIAAATGNNQAHEFYTDLDTANMSSDLSATITVLVAYNDIAE</sequence>
<accession>A0A3N4E1S9</accession>
<organism evidence="3 5">
    <name type="scientific">Shewanella psychromarinicola</name>
    <dbReference type="NCBI Taxonomy" id="2487742"/>
    <lineage>
        <taxon>Bacteria</taxon>
        <taxon>Pseudomonadati</taxon>
        <taxon>Pseudomonadota</taxon>
        <taxon>Gammaproteobacteria</taxon>
        <taxon>Alteromonadales</taxon>
        <taxon>Shewanellaceae</taxon>
        <taxon>Shewanella</taxon>
    </lineage>
</organism>
<dbReference type="AlphaFoldDB" id="A0A3N4E1S9"/>
<dbReference type="EMBL" id="CP034073">
    <property type="protein sequence ID" value="AZG37467.1"/>
    <property type="molecule type" value="Genomic_DNA"/>
</dbReference>
<reference evidence="2 4" key="1">
    <citation type="submission" date="2018-11" db="EMBL/GenBank/DDBJ databases">
        <title>Shewanella sp. M2.</title>
        <authorList>
            <person name="Hwang Y.J."/>
            <person name="Hwang C.Y."/>
        </authorList>
    </citation>
    <scope>NUCLEOTIDE SEQUENCE [LARGE SCALE GENOMIC DNA]</scope>
    <source>
        <strain evidence="2 4">M2</strain>
    </source>
</reference>
<gene>
    <name evidence="3" type="ORF">EGC77_14735</name>
    <name evidence="2" type="ORF">EGC80_11490</name>
</gene>
<keyword evidence="4" id="KW-1185">Reference proteome</keyword>
<dbReference type="KEGG" id="spsr:EGC80_11490"/>
<evidence type="ECO:0000313" key="4">
    <source>
        <dbReference type="Proteomes" id="UP000273778"/>
    </source>
</evidence>
<reference evidence="5" key="2">
    <citation type="submission" date="2018-11" db="EMBL/GenBank/DDBJ databases">
        <title>Shewanella sp. R106.</title>
        <authorList>
            <person name="Hwang Y.J."/>
            <person name="Hwang C.Y."/>
        </authorList>
    </citation>
    <scope>NUCLEOTIDE SEQUENCE [LARGE SCALE GENOMIC DNA]</scope>
    <source>
        <strain evidence="5">R106</strain>
    </source>
</reference>
<dbReference type="EMBL" id="RKKB01000006">
    <property type="protein sequence ID" value="RPA31216.1"/>
    <property type="molecule type" value="Genomic_DNA"/>
</dbReference>
<dbReference type="Proteomes" id="UP000273778">
    <property type="component" value="Chromosome"/>
</dbReference>